<dbReference type="GO" id="GO:0004553">
    <property type="term" value="F:hydrolase activity, hydrolyzing O-glycosyl compounds"/>
    <property type="evidence" value="ECO:0007669"/>
    <property type="project" value="InterPro"/>
</dbReference>
<evidence type="ECO:0000313" key="8">
    <source>
        <dbReference type="Proteomes" id="UP000248688"/>
    </source>
</evidence>
<dbReference type="GO" id="GO:0045493">
    <property type="term" value="P:xylan catabolic process"/>
    <property type="evidence" value="ECO:0007669"/>
    <property type="project" value="UniProtKB-KW"/>
</dbReference>
<comment type="similarity">
    <text evidence="1 6">Belongs to the glycosyl hydrolase 43 family.</text>
</comment>
<dbReference type="InterPro" id="IPR006710">
    <property type="entry name" value="Glyco_hydro_43"/>
</dbReference>
<reference evidence="7 8" key="1">
    <citation type="submission" date="2018-06" db="EMBL/GenBank/DDBJ databases">
        <title>Echinicola strongylocentroti sp. nov., isolated from a sea urchin Strongylocentrotus intermedius.</title>
        <authorList>
            <person name="Bae S.S."/>
        </authorList>
    </citation>
    <scope>NUCLEOTIDE SEQUENCE [LARGE SCALE GENOMIC DNA]</scope>
    <source>
        <strain evidence="7 8">MEBiC08714</strain>
    </source>
</reference>
<dbReference type="Gene3D" id="2.115.10.20">
    <property type="entry name" value="Glycosyl hydrolase domain, family 43"/>
    <property type="match status" value="1"/>
</dbReference>
<dbReference type="AlphaFoldDB" id="A0A2Z4IKS7"/>
<keyword evidence="2" id="KW-0858">Xylan degradation</keyword>
<dbReference type="SUPFAM" id="SSF75005">
    <property type="entry name" value="Arabinanase/levansucrase/invertase"/>
    <property type="match status" value="1"/>
</dbReference>
<evidence type="ECO:0000313" key="7">
    <source>
        <dbReference type="EMBL" id="AWW31156.1"/>
    </source>
</evidence>
<evidence type="ECO:0000256" key="5">
    <source>
        <dbReference type="ARBA" id="ARBA00023295"/>
    </source>
</evidence>
<sequence length="357" mass="41354">MKRRNFLGYTAMMPVMGLFPSSLEPLLHKDPESAFASRLEPLHRLLETEGYYVWGTSPIYDAAGKVHVFYSRWKAEYGMGGWIHQSEIAHAVADQPEGPYTFQGVVFSPRGGKHWDATTCHNPHIKEVNGKYYLFYMGNHNKRTNTKRIGLATADALDGPWQRPDEPLLEAGEEGSWDDHCTTNPSFVQHPDGRCFLYYKSWNTYEYEHYTDPKIRGNRKYGLAIADQPEGPYRKYEGNPIINYADKGDNIQAEDGFVWYEEGKFRMLMRDMGIYNHQYGLYLTSEDGIHFSDPPEIAYYETDHYFSQPPKLGHLSKYGRFERPQILFKDDKPDYLFLASQGGEFMTSSTYLFKIKN</sequence>
<keyword evidence="5 6" id="KW-0326">Glycosidase</keyword>
<proteinExistence type="inferred from homology"/>
<dbReference type="Proteomes" id="UP000248688">
    <property type="component" value="Chromosome"/>
</dbReference>
<dbReference type="OrthoDB" id="9794572at2"/>
<name>A0A2Z4IKS7_9BACT</name>
<keyword evidence="3 6" id="KW-0378">Hydrolase</keyword>
<evidence type="ECO:0000256" key="6">
    <source>
        <dbReference type="RuleBase" id="RU361187"/>
    </source>
</evidence>
<keyword evidence="8" id="KW-1185">Reference proteome</keyword>
<gene>
    <name evidence="7" type="ORF">DN752_14030</name>
</gene>
<evidence type="ECO:0000256" key="1">
    <source>
        <dbReference type="ARBA" id="ARBA00009865"/>
    </source>
</evidence>
<dbReference type="InterPro" id="IPR052176">
    <property type="entry name" value="Glycosyl_Hydrlase_43_Enz"/>
</dbReference>
<evidence type="ECO:0000256" key="4">
    <source>
        <dbReference type="ARBA" id="ARBA00023277"/>
    </source>
</evidence>
<dbReference type="Pfam" id="PF04616">
    <property type="entry name" value="Glyco_hydro_43"/>
    <property type="match status" value="1"/>
</dbReference>
<dbReference type="CDD" id="cd08994">
    <property type="entry name" value="GH43_62_32_68_117_130-like"/>
    <property type="match status" value="1"/>
</dbReference>
<accession>A0A2Z4IKS7</accession>
<evidence type="ECO:0000256" key="2">
    <source>
        <dbReference type="ARBA" id="ARBA00022651"/>
    </source>
</evidence>
<dbReference type="PANTHER" id="PTHR43772">
    <property type="entry name" value="ENDO-1,4-BETA-XYLANASE"/>
    <property type="match status" value="1"/>
</dbReference>
<dbReference type="InterPro" id="IPR023296">
    <property type="entry name" value="Glyco_hydro_beta-prop_sf"/>
</dbReference>
<evidence type="ECO:0000256" key="3">
    <source>
        <dbReference type="ARBA" id="ARBA00022801"/>
    </source>
</evidence>
<keyword evidence="4" id="KW-0119">Carbohydrate metabolism</keyword>
<dbReference type="KEGG" id="est:DN752_14030"/>
<dbReference type="PANTHER" id="PTHR43772:SF2">
    <property type="entry name" value="PUTATIVE (AFU_ORTHOLOGUE AFUA_2G04480)-RELATED"/>
    <property type="match status" value="1"/>
</dbReference>
<dbReference type="EMBL" id="CP030041">
    <property type="protein sequence ID" value="AWW31156.1"/>
    <property type="molecule type" value="Genomic_DNA"/>
</dbReference>
<keyword evidence="2" id="KW-0624">Polysaccharide degradation</keyword>
<dbReference type="RefSeq" id="WP_112784533.1">
    <property type="nucleotide sequence ID" value="NZ_CP030041.1"/>
</dbReference>
<protein>
    <submittedName>
        <fullName evidence="7">Glycosyl hydrolase family 43</fullName>
    </submittedName>
</protein>
<organism evidence="7 8">
    <name type="scientific">Echinicola strongylocentroti</name>
    <dbReference type="NCBI Taxonomy" id="1795355"/>
    <lineage>
        <taxon>Bacteria</taxon>
        <taxon>Pseudomonadati</taxon>
        <taxon>Bacteroidota</taxon>
        <taxon>Cytophagia</taxon>
        <taxon>Cytophagales</taxon>
        <taxon>Cyclobacteriaceae</taxon>
        <taxon>Echinicola</taxon>
    </lineage>
</organism>